<gene>
    <name evidence="1" type="ORF">AB1471_10210</name>
</gene>
<evidence type="ECO:0000313" key="1">
    <source>
        <dbReference type="EMBL" id="MEW9502167.1"/>
    </source>
</evidence>
<protein>
    <submittedName>
        <fullName evidence="1">Uncharacterized protein</fullName>
    </submittedName>
</protein>
<reference evidence="1 2" key="1">
    <citation type="journal article" date="1979" name="Int. J. Syst. Evol. Microbiol.">
        <title>Bacillus globisporus subsp. marinus subsp. nov.</title>
        <authorList>
            <person name="Liu H."/>
        </authorList>
    </citation>
    <scope>NUCLEOTIDE SEQUENCE [LARGE SCALE GENOMIC DNA]</scope>
    <source>
        <strain evidence="1 2">DSM 1297</strain>
    </source>
</reference>
<evidence type="ECO:0000313" key="2">
    <source>
        <dbReference type="Proteomes" id="UP001556040"/>
    </source>
</evidence>
<dbReference type="Proteomes" id="UP001556040">
    <property type="component" value="Unassembled WGS sequence"/>
</dbReference>
<dbReference type="RefSeq" id="WP_367779659.1">
    <property type="nucleotide sequence ID" value="NZ_JBFMIA010000008.1"/>
</dbReference>
<sequence length="358" mass="40780">MKKVLVVIATMFLLTIILSSENVSAWNGEIREELRYLNTVETDPDPIYSRGYNPAVTVLVNGLVVAIKDYQGKLSYQVGEEKDGVMYWTYPEEYDTGKNASITTWQSYQVMEIHEGESVFDSNVYYNLGRYTDNGSIDWYSVGNVYSTDAYHPTITALYGAQFVVSHQNLFNNLYNGVAFYDSVETRDIKWVQQGNRYDTGRTPSLTAITPEFESPWIVKTHVLEMHQSHANNGLWYRIANIPIKDGIEEWGPSVKFDNGHDPVAVQLNNGHILTMFEGASGNNPTWNRIGKVVDDKIEWTTNTYTEFNGTKNDVVQLGSAYVPNDFILNVRQSPDDNVLLYTLGKWNEGSKRIEWQN</sequence>
<comment type="caution">
    <text evidence="1">The sequence shown here is derived from an EMBL/GenBank/DDBJ whole genome shotgun (WGS) entry which is preliminary data.</text>
</comment>
<accession>A0ABV3Q4D9</accession>
<dbReference type="EMBL" id="JBFMIA010000008">
    <property type="protein sequence ID" value="MEW9502167.1"/>
    <property type="molecule type" value="Genomic_DNA"/>
</dbReference>
<keyword evidence="2" id="KW-1185">Reference proteome</keyword>
<organism evidence="1 2">
    <name type="scientific">Jeotgalibacillus marinus</name>
    <dbReference type="NCBI Taxonomy" id="86667"/>
    <lineage>
        <taxon>Bacteria</taxon>
        <taxon>Bacillati</taxon>
        <taxon>Bacillota</taxon>
        <taxon>Bacilli</taxon>
        <taxon>Bacillales</taxon>
        <taxon>Caryophanaceae</taxon>
        <taxon>Jeotgalibacillus</taxon>
    </lineage>
</organism>
<proteinExistence type="predicted"/>
<name>A0ABV3Q4D9_9BACL</name>